<protein>
    <submittedName>
        <fullName evidence="1">Uncharacterized protein</fullName>
    </submittedName>
</protein>
<gene>
    <name evidence="1" type="ORF">S01H1_35549</name>
</gene>
<dbReference type="InterPro" id="IPR003717">
    <property type="entry name" value="RecO"/>
</dbReference>
<dbReference type="AlphaFoldDB" id="X0WI45"/>
<accession>X0WI45</accession>
<reference evidence="1" key="1">
    <citation type="journal article" date="2014" name="Front. Microbiol.">
        <title>High frequency of phylogenetically diverse reductive dehalogenase-homologous genes in deep subseafloor sedimentary metagenomes.</title>
        <authorList>
            <person name="Kawai M."/>
            <person name="Futagami T."/>
            <person name="Toyoda A."/>
            <person name="Takaki Y."/>
            <person name="Nishi S."/>
            <person name="Hori S."/>
            <person name="Arai W."/>
            <person name="Tsubouchi T."/>
            <person name="Morono Y."/>
            <person name="Uchiyama I."/>
            <person name="Ito T."/>
            <person name="Fujiyama A."/>
            <person name="Inagaki F."/>
            <person name="Takami H."/>
        </authorList>
    </citation>
    <scope>NUCLEOTIDE SEQUENCE</scope>
    <source>
        <strain evidence="1">Expedition CK06-06</strain>
    </source>
</reference>
<dbReference type="Pfam" id="PF02565">
    <property type="entry name" value="RecO_C"/>
    <property type="match status" value="1"/>
</dbReference>
<dbReference type="EMBL" id="BARS01022217">
    <property type="protein sequence ID" value="GAG12361.1"/>
    <property type="molecule type" value="Genomic_DNA"/>
</dbReference>
<dbReference type="InterPro" id="IPR037278">
    <property type="entry name" value="ARFGAP/RecO"/>
</dbReference>
<dbReference type="GO" id="GO:0006310">
    <property type="term" value="P:DNA recombination"/>
    <property type="evidence" value="ECO:0007669"/>
    <property type="project" value="InterPro"/>
</dbReference>
<organism evidence="1">
    <name type="scientific">marine sediment metagenome</name>
    <dbReference type="NCBI Taxonomy" id="412755"/>
    <lineage>
        <taxon>unclassified sequences</taxon>
        <taxon>metagenomes</taxon>
        <taxon>ecological metagenomes</taxon>
    </lineage>
</organism>
<proteinExistence type="predicted"/>
<evidence type="ECO:0000313" key="1">
    <source>
        <dbReference type="EMBL" id="GAG12361.1"/>
    </source>
</evidence>
<dbReference type="SUPFAM" id="SSF57863">
    <property type="entry name" value="ArfGap/RecO-like zinc finger"/>
    <property type="match status" value="1"/>
</dbReference>
<dbReference type="GO" id="GO:0006281">
    <property type="term" value="P:DNA repair"/>
    <property type="evidence" value="ECO:0007669"/>
    <property type="project" value="InterPro"/>
</dbReference>
<name>X0WI45_9ZZZZ</name>
<comment type="caution">
    <text evidence="1">The sequence shown here is derived from an EMBL/GenBank/DDBJ whole genome shotgun (WGS) entry which is preliminary data.</text>
</comment>
<feature type="non-terminal residue" evidence="1">
    <location>
        <position position="1"/>
    </location>
</feature>
<sequence>GGTLCAGCIGKDRETLAVSPGTRALIIHMQRKNFPALSRLRIAPAMHKELEAILRGFVGFHIEVRPNALEFLRKLRNYEETG</sequence>